<keyword evidence="3" id="KW-1185">Reference proteome</keyword>
<accession>A0A3M7R4Y5</accession>
<keyword evidence="1" id="KW-1133">Transmembrane helix</keyword>
<protein>
    <submittedName>
        <fullName evidence="2">Uncharacterized protein</fullName>
    </submittedName>
</protein>
<sequence>MSPVLMETKICGQNICYSNTLDIHCCGFKYSECCFINPRVYIYSGAAAVAFLFLLVCIIIGCLRARRRRRIILLRPNINQISTPRINFNPTILQIPPSYNQAVGQSYANPNYN</sequence>
<feature type="transmembrane region" description="Helical" evidence="1">
    <location>
        <begin position="40"/>
        <end position="63"/>
    </location>
</feature>
<dbReference type="Proteomes" id="UP000276133">
    <property type="component" value="Unassembled WGS sequence"/>
</dbReference>
<evidence type="ECO:0000313" key="2">
    <source>
        <dbReference type="EMBL" id="RNA18441.1"/>
    </source>
</evidence>
<name>A0A3M7R4Y5_BRAPC</name>
<dbReference type="EMBL" id="REGN01004241">
    <property type="protein sequence ID" value="RNA18441.1"/>
    <property type="molecule type" value="Genomic_DNA"/>
</dbReference>
<proteinExistence type="predicted"/>
<keyword evidence="1" id="KW-0472">Membrane</keyword>
<gene>
    <name evidence="2" type="ORF">BpHYR1_034262</name>
</gene>
<organism evidence="2 3">
    <name type="scientific">Brachionus plicatilis</name>
    <name type="common">Marine rotifer</name>
    <name type="synonym">Brachionus muelleri</name>
    <dbReference type="NCBI Taxonomy" id="10195"/>
    <lineage>
        <taxon>Eukaryota</taxon>
        <taxon>Metazoa</taxon>
        <taxon>Spiralia</taxon>
        <taxon>Gnathifera</taxon>
        <taxon>Rotifera</taxon>
        <taxon>Eurotatoria</taxon>
        <taxon>Monogononta</taxon>
        <taxon>Pseudotrocha</taxon>
        <taxon>Ploima</taxon>
        <taxon>Brachionidae</taxon>
        <taxon>Brachionus</taxon>
    </lineage>
</organism>
<reference evidence="2 3" key="1">
    <citation type="journal article" date="2018" name="Sci. Rep.">
        <title>Genomic signatures of local adaptation to the degree of environmental predictability in rotifers.</title>
        <authorList>
            <person name="Franch-Gras L."/>
            <person name="Hahn C."/>
            <person name="Garcia-Roger E.M."/>
            <person name="Carmona M.J."/>
            <person name="Serra M."/>
            <person name="Gomez A."/>
        </authorList>
    </citation>
    <scope>NUCLEOTIDE SEQUENCE [LARGE SCALE GENOMIC DNA]</scope>
    <source>
        <strain evidence="2">HYR1</strain>
    </source>
</reference>
<keyword evidence="1" id="KW-0812">Transmembrane</keyword>
<comment type="caution">
    <text evidence="2">The sequence shown here is derived from an EMBL/GenBank/DDBJ whole genome shotgun (WGS) entry which is preliminary data.</text>
</comment>
<dbReference type="AlphaFoldDB" id="A0A3M7R4Y5"/>
<evidence type="ECO:0000313" key="3">
    <source>
        <dbReference type="Proteomes" id="UP000276133"/>
    </source>
</evidence>
<evidence type="ECO:0000256" key="1">
    <source>
        <dbReference type="SAM" id="Phobius"/>
    </source>
</evidence>